<comment type="similarity">
    <text evidence="1">Belongs to the WD repeat EIPR1 family.</text>
</comment>
<keyword evidence="2 4" id="KW-0853">WD repeat</keyword>
<reference evidence="8" key="3">
    <citation type="submission" date="2015-06" db="UniProtKB">
        <authorList>
            <consortium name="EnsemblMetazoa"/>
        </authorList>
    </citation>
    <scope>IDENTIFICATION</scope>
</reference>
<dbReference type="InterPro" id="IPR036322">
    <property type="entry name" value="WD40_repeat_dom_sf"/>
</dbReference>
<dbReference type="InterPro" id="IPR001680">
    <property type="entry name" value="WD40_rpt"/>
</dbReference>
<evidence type="ECO:0000256" key="3">
    <source>
        <dbReference type="ARBA" id="ARBA00022737"/>
    </source>
</evidence>
<dbReference type="Pfam" id="PF23609">
    <property type="entry name" value="Beta-prop_EIPR1"/>
    <property type="match status" value="1"/>
</dbReference>
<gene>
    <name evidence="8" type="primary">20210018</name>
    <name evidence="7" type="ORF">HELRODRAFT_185174</name>
</gene>
<keyword evidence="3" id="KW-0677">Repeat</keyword>
<dbReference type="FunCoup" id="T1FMG9">
    <property type="interactions" value="242"/>
</dbReference>
<dbReference type="EMBL" id="AMQM01001996">
    <property type="status" value="NOT_ANNOTATED_CDS"/>
    <property type="molecule type" value="Genomic_DNA"/>
</dbReference>
<dbReference type="Pfam" id="PF00400">
    <property type="entry name" value="WD40"/>
    <property type="match status" value="1"/>
</dbReference>
<dbReference type="EnsemblMetazoa" id="HelroT185174">
    <property type="protein sequence ID" value="HelroP185174"/>
    <property type="gene ID" value="HelroG185174"/>
</dbReference>
<feature type="region of interest" description="Disordered" evidence="5">
    <location>
        <begin position="308"/>
        <end position="328"/>
    </location>
</feature>
<evidence type="ECO:0000256" key="5">
    <source>
        <dbReference type="SAM" id="MobiDB-lite"/>
    </source>
</evidence>
<dbReference type="Gene3D" id="2.130.10.10">
    <property type="entry name" value="YVTN repeat-like/Quinoprotein amine dehydrogenase"/>
    <property type="match status" value="1"/>
</dbReference>
<keyword evidence="9" id="KW-1185">Reference proteome</keyword>
<evidence type="ECO:0000313" key="8">
    <source>
        <dbReference type="EnsemblMetazoa" id="HelroP185174"/>
    </source>
</evidence>
<evidence type="ECO:0000259" key="6">
    <source>
        <dbReference type="Pfam" id="PF23609"/>
    </source>
</evidence>
<feature type="domain" description="EIPR1-like beta-propeller" evidence="6">
    <location>
        <begin position="7"/>
        <end position="297"/>
    </location>
</feature>
<protein>
    <recommendedName>
        <fullName evidence="6">EIPR1-like beta-propeller domain-containing protein</fullName>
    </recommendedName>
</protein>
<dbReference type="InterPro" id="IPR059104">
    <property type="entry name" value="Beta-prop_EIPR1-like"/>
</dbReference>
<feature type="repeat" description="WD" evidence="4">
    <location>
        <begin position="222"/>
        <end position="257"/>
    </location>
</feature>
<evidence type="ECO:0000256" key="2">
    <source>
        <dbReference type="ARBA" id="ARBA00022574"/>
    </source>
</evidence>
<dbReference type="InParanoid" id="T1FMG9"/>
<dbReference type="STRING" id="6412.T1FMG9"/>
<dbReference type="HOGENOM" id="CLU_050772_0_0_1"/>
<dbReference type="CTD" id="20210018"/>
<dbReference type="OrthoDB" id="196957at2759"/>
<dbReference type="eggNOG" id="KOG1007">
    <property type="taxonomic scope" value="Eukaryota"/>
</dbReference>
<name>T1FMG9_HELRO</name>
<dbReference type="PANTHER" id="PTHR14205:SF15">
    <property type="entry name" value="EARP AND GARP COMPLEX-INTERACTING PROTEIN 1"/>
    <property type="match status" value="1"/>
</dbReference>
<accession>T1FMG9</accession>
<dbReference type="AlphaFoldDB" id="T1FMG9"/>
<dbReference type="PROSITE" id="PS50082">
    <property type="entry name" value="WD_REPEATS_2"/>
    <property type="match status" value="1"/>
</dbReference>
<proteinExistence type="inferred from homology"/>
<dbReference type="GO" id="GO:0016567">
    <property type="term" value="P:protein ubiquitination"/>
    <property type="evidence" value="ECO:0000318"/>
    <property type="project" value="GO_Central"/>
</dbReference>
<organism evidence="8 9">
    <name type="scientific">Helobdella robusta</name>
    <name type="common">Californian leech</name>
    <dbReference type="NCBI Taxonomy" id="6412"/>
    <lineage>
        <taxon>Eukaryota</taxon>
        <taxon>Metazoa</taxon>
        <taxon>Spiralia</taxon>
        <taxon>Lophotrochozoa</taxon>
        <taxon>Annelida</taxon>
        <taxon>Clitellata</taxon>
        <taxon>Hirudinea</taxon>
        <taxon>Rhynchobdellida</taxon>
        <taxon>Glossiphoniidae</taxon>
        <taxon>Helobdella</taxon>
    </lineage>
</organism>
<sequence>MDYDAPVIYGLEFQSRALTSYSAENDLVQFFVGTQSLRCTNQIHLITFDDEANSISKQIFNHPEGEIWSLATPPSQKNILTSVYSKVNGNKTEMQATVWKFISEDGDISISDEENTITSTLTEIFKINNSDLGDIKGFLWYPSVEKNDFVVLIENHIQLYSLDINGSSAALISETMIDGKLHPKFTTGIWDPHHNCTSIVTAQDTSVKGWDLRSMKQTYTIENAHTYLVRNLSYNPNKQYYVASCGDDCKAKFWDVRKVNEPVKILNDHSHWVWNVKYNHFHDQLVLTSSSDGTVLLNNLSSISSEPFGNLLNDEDGDDDNEADKNDHHSTLADGIVMRYDEHEDSVYALEWSSSDPWLFASLSYDGRLVMSRVPRSIKYQILL</sequence>
<reference evidence="7 9" key="2">
    <citation type="journal article" date="2013" name="Nature">
        <title>Insights into bilaterian evolution from three spiralian genomes.</title>
        <authorList>
            <person name="Simakov O."/>
            <person name="Marletaz F."/>
            <person name="Cho S.J."/>
            <person name="Edsinger-Gonzales E."/>
            <person name="Havlak P."/>
            <person name="Hellsten U."/>
            <person name="Kuo D.H."/>
            <person name="Larsson T."/>
            <person name="Lv J."/>
            <person name="Arendt D."/>
            <person name="Savage R."/>
            <person name="Osoegawa K."/>
            <person name="de Jong P."/>
            <person name="Grimwood J."/>
            <person name="Chapman J.A."/>
            <person name="Shapiro H."/>
            <person name="Aerts A."/>
            <person name="Otillar R.P."/>
            <person name="Terry A.Y."/>
            <person name="Boore J.L."/>
            <person name="Grigoriev I.V."/>
            <person name="Lindberg D.R."/>
            <person name="Seaver E.C."/>
            <person name="Weisblat D.A."/>
            <person name="Putnam N.H."/>
            <person name="Rokhsar D.S."/>
        </authorList>
    </citation>
    <scope>NUCLEOTIDE SEQUENCE</scope>
</reference>
<feature type="compositionally biased region" description="Acidic residues" evidence="5">
    <location>
        <begin position="313"/>
        <end position="322"/>
    </location>
</feature>
<dbReference type="InterPro" id="IPR015943">
    <property type="entry name" value="WD40/YVTN_repeat-like_dom_sf"/>
</dbReference>
<dbReference type="GeneID" id="20210018"/>
<dbReference type="KEGG" id="hro:HELRODRAFT_185174"/>
<evidence type="ECO:0000256" key="1">
    <source>
        <dbReference type="ARBA" id="ARBA00005672"/>
    </source>
</evidence>
<dbReference type="SMART" id="SM00320">
    <property type="entry name" value="WD40"/>
    <property type="match status" value="3"/>
</dbReference>
<dbReference type="PROSITE" id="PS00678">
    <property type="entry name" value="WD_REPEATS_1"/>
    <property type="match status" value="1"/>
</dbReference>
<dbReference type="SUPFAM" id="SSF50978">
    <property type="entry name" value="WD40 repeat-like"/>
    <property type="match status" value="1"/>
</dbReference>
<dbReference type="EMBL" id="KB097639">
    <property type="protein sequence ID" value="ESN93075.1"/>
    <property type="molecule type" value="Genomic_DNA"/>
</dbReference>
<evidence type="ECO:0000256" key="4">
    <source>
        <dbReference type="PROSITE-ProRule" id="PRU00221"/>
    </source>
</evidence>
<reference evidence="9" key="1">
    <citation type="submission" date="2012-12" db="EMBL/GenBank/DDBJ databases">
        <authorList>
            <person name="Hellsten U."/>
            <person name="Grimwood J."/>
            <person name="Chapman J.A."/>
            <person name="Shapiro H."/>
            <person name="Aerts A."/>
            <person name="Otillar R.P."/>
            <person name="Terry A.Y."/>
            <person name="Boore J.L."/>
            <person name="Simakov O."/>
            <person name="Marletaz F."/>
            <person name="Cho S.-J."/>
            <person name="Edsinger-Gonzales E."/>
            <person name="Havlak P."/>
            <person name="Kuo D.-H."/>
            <person name="Larsson T."/>
            <person name="Lv J."/>
            <person name="Arendt D."/>
            <person name="Savage R."/>
            <person name="Osoegawa K."/>
            <person name="de Jong P."/>
            <person name="Lindberg D.R."/>
            <person name="Seaver E.C."/>
            <person name="Weisblat D.A."/>
            <person name="Putnam N.H."/>
            <person name="Grigoriev I.V."/>
            <person name="Rokhsar D.S."/>
        </authorList>
    </citation>
    <scope>NUCLEOTIDE SEQUENCE</scope>
</reference>
<dbReference type="InterPro" id="IPR040323">
    <property type="entry name" value="EIPR1"/>
</dbReference>
<dbReference type="InterPro" id="IPR019775">
    <property type="entry name" value="WD40_repeat_CS"/>
</dbReference>
<evidence type="ECO:0000313" key="9">
    <source>
        <dbReference type="Proteomes" id="UP000015101"/>
    </source>
</evidence>
<dbReference type="FunFam" id="2.130.10.10:FF:000732">
    <property type="entry name" value="EARP-interacting protein homolog"/>
    <property type="match status" value="1"/>
</dbReference>
<dbReference type="Proteomes" id="UP000015101">
    <property type="component" value="Unassembled WGS sequence"/>
</dbReference>
<dbReference type="PANTHER" id="PTHR14205">
    <property type="entry name" value="WD-REPEAT PROTEIN"/>
    <property type="match status" value="1"/>
</dbReference>
<dbReference type="RefSeq" id="XP_009029331.1">
    <property type="nucleotide sequence ID" value="XM_009031083.1"/>
</dbReference>
<evidence type="ECO:0000313" key="7">
    <source>
        <dbReference type="EMBL" id="ESN93075.1"/>
    </source>
</evidence>
<dbReference type="OMA" id="HQFLALH"/>